<dbReference type="eggNOG" id="COG0577">
    <property type="taxonomic scope" value="Bacteria"/>
</dbReference>
<dbReference type="PANTHER" id="PTHR30572">
    <property type="entry name" value="MEMBRANE COMPONENT OF TRANSPORTER-RELATED"/>
    <property type="match status" value="1"/>
</dbReference>
<feature type="transmembrane region" description="Helical" evidence="7">
    <location>
        <begin position="737"/>
        <end position="761"/>
    </location>
</feature>
<dbReference type="KEGG" id="aba:Acid345_0368"/>
<evidence type="ECO:0000256" key="6">
    <source>
        <dbReference type="ARBA" id="ARBA00038076"/>
    </source>
</evidence>
<feature type="transmembrane region" description="Helical" evidence="7">
    <location>
        <begin position="378"/>
        <end position="398"/>
    </location>
</feature>
<comment type="subcellular location">
    <subcellularLocation>
        <location evidence="1">Cell membrane</location>
        <topology evidence="1">Multi-pass membrane protein</topology>
    </subcellularLocation>
</comment>
<feature type="transmembrane region" description="Helical" evidence="7">
    <location>
        <begin position="336"/>
        <end position="358"/>
    </location>
</feature>
<evidence type="ECO:0000259" key="9">
    <source>
        <dbReference type="Pfam" id="PF12704"/>
    </source>
</evidence>
<dbReference type="PANTHER" id="PTHR30572:SF4">
    <property type="entry name" value="ABC TRANSPORTER PERMEASE YTRF"/>
    <property type="match status" value="1"/>
</dbReference>
<keyword evidence="2" id="KW-1003">Cell membrane</keyword>
<organism evidence="10 11">
    <name type="scientific">Koribacter versatilis (strain Ellin345)</name>
    <dbReference type="NCBI Taxonomy" id="204669"/>
    <lineage>
        <taxon>Bacteria</taxon>
        <taxon>Pseudomonadati</taxon>
        <taxon>Acidobacteriota</taxon>
        <taxon>Terriglobia</taxon>
        <taxon>Terriglobales</taxon>
        <taxon>Candidatus Korobacteraceae</taxon>
        <taxon>Candidatus Korobacter</taxon>
    </lineage>
</organism>
<dbReference type="GO" id="GO:0022857">
    <property type="term" value="F:transmembrane transporter activity"/>
    <property type="evidence" value="ECO:0007669"/>
    <property type="project" value="TreeGrafter"/>
</dbReference>
<evidence type="ECO:0000256" key="7">
    <source>
        <dbReference type="SAM" id="Phobius"/>
    </source>
</evidence>
<keyword evidence="11" id="KW-1185">Reference proteome</keyword>
<dbReference type="AlphaFoldDB" id="Q1IUS7"/>
<feature type="domain" description="MacB-like periplasmic core" evidence="9">
    <location>
        <begin position="427"/>
        <end position="649"/>
    </location>
</feature>
<sequence>MRGFAQDLRYSFRQLKKSPVFAITAVLTLALGIGANVAVFSVMNATLLNPSGVPHADGVVALRAGYNQGDLGNINLSPPDFEDASEGKEVFTSAAVMNGMDYNYSPDGGGTPELLRGAKVTWQWFDVFWAQPMMGRVFRPEEDQPGAEHEVVLAYSAWQKRFGGDPHILGRKLQLNQESYEVVGVMGPEFAWPNRAEMWTPLALTPSRYTDPNYRFNEYLFGVARLRQGKTLADANTYLTHRTQQVYQTGGRLSDYAKSAQWHQFAMPLIEFVSGKMQKPLAFLLGAVALVLLIACANIAGLQLARASGRQREVSIQIALGGSRGRLIRQALSESVLLALSGALLGVVVAKLSIPLLLALAPPSIGRTVSAPMDARMLLFVAGIGVLCALLCGTAPSWHMTHIRWFQALQEGGRSDSASPARQRTRSALVVVEIAIAMLLLFGAGLLVRSMNTIQQVETGMQPHGVMTAALTLPKATYKTDEQQANFYNSLEEQLKQIPGVQHAAIVDSIPFSNGGGSASFFIEGKPVANGALGPHANIRSVSPEYFETLGIPLMRGRFFTSADRAKTQLVVIIDDVLARQYFGDSDPIGQHINFGDPPDKDPWREIVGIVHHARATSLENDTNEGFYYFPMAQAPNDSSFIAVKTNGAAAGLVGPIRNAVRNVDPSQALYDVKAMDERVDDSLIGRRFLVVLLSVFAGLALLLSAVGLYGVIAYSVRLRTRELGVRMALGAQRSDVLKLVLGHGMQLAVAGLVIGLGTGLALSKVFESLLFKVSVFNPVALLSTCALLMGTVLFASYLPARRAAKLDPIRTLRDE</sequence>
<feature type="domain" description="ABC3 transporter permease C-terminal" evidence="8">
    <location>
        <begin position="696"/>
        <end position="809"/>
    </location>
</feature>
<dbReference type="OrthoDB" id="100257at2"/>
<feature type="domain" description="MacB-like periplasmic core" evidence="9">
    <location>
        <begin position="24"/>
        <end position="239"/>
    </location>
</feature>
<dbReference type="NCBIfam" id="TIGR03434">
    <property type="entry name" value="ADOP"/>
    <property type="match status" value="1"/>
</dbReference>
<keyword evidence="5 7" id="KW-0472">Membrane</keyword>
<evidence type="ECO:0000256" key="3">
    <source>
        <dbReference type="ARBA" id="ARBA00022692"/>
    </source>
</evidence>
<evidence type="ECO:0000256" key="5">
    <source>
        <dbReference type="ARBA" id="ARBA00023136"/>
    </source>
</evidence>
<protein>
    <submittedName>
        <fullName evidence="10">ABC efflux pump, inner membrane subunit</fullName>
    </submittedName>
</protein>
<reference evidence="10 11" key="1">
    <citation type="journal article" date="2009" name="Appl. Environ. Microbiol.">
        <title>Three genomes from the phylum Acidobacteria provide insight into the lifestyles of these microorganisms in soils.</title>
        <authorList>
            <person name="Ward N.L."/>
            <person name="Challacombe J.F."/>
            <person name="Janssen P.H."/>
            <person name="Henrissat B."/>
            <person name="Coutinho P.M."/>
            <person name="Wu M."/>
            <person name="Xie G."/>
            <person name="Haft D.H."/>
            <person name="Sait M."/>
            <person name="Badger J."/>
            <person name="Barabote R.D."/>
            <person name="Bradley B."/>
            <person name="Brettin T.S."/>
            <person name="Brinkac L.M."/>
            <person name="Bruce D."/>
            <person name="Creasy T."/>
            <person name="Daugherty S.C."/>
            <person name="Davidsen T.M."/>
            <person name="DeBoy R.T."/>
            <person name="Detter J.C."/>
            <person name="Dodson R.J."/>
            <person name="Durkin A.S."/>
            <person name="Ganapathy A."/>
            <person name="Gwinn-Giglio M."/>
            <person name="Han C.S."/>
            <person name="Khouri H."/>
            <person name="Kiss H."/>
            <person name="Kothari S.P."/>
            <person name="Madupu R."/>
            <person name="Nelson K.E."/>
            <person name="Nelson W.C."/>
            <person name="Paulsen I."/>
            <person name="Penn K."/>
            <person name="Ren Q."/>
            <person name="Rosovitz M.J."/>
            <person name="Selengut J.D."/>
            <person name="Shrivastava S."/>
            <person name="Sullivan S.A."/>
            <person name="Tapia R."/>
            <person name="Thompson L.S."/>
            <person name="Watkins K.L."/>
            <person name="Yang Q."/>
            <person name="Yu C."/>
            <person name="Zafar N."/>
            <person name="Zhou L."/>
            <person name="Kuske C.R."/>
        </authorList>
    </citation>
    <scope>NUCLEOTIDE SEQUENCE [LARGE SCALE GENOMIC DNA]</scope>
    <source>
        <strain evidence="10 11">Ellin345</strain>
    </source>
</reference>
<comment type="similarity">
    <text evidence="6">Belongs to the ABC-4 integral membrane protein family.</text>
</comment>
<dbReference type="STRING" id="204669.Acid345_0368"/>
<dbReference type="EnsemblBacteria" id="ABF39373">
    <property type="protein sequence ID" value="ABF39373"/>
    <property type="gene ID" value="Acid345_0368"/>
</dbReference>
<dbReference type="InterPro" id="IPR017800">
    <property type="entry name" value="ADOP"/>
</dbReference>
<gene>
    <name evidence="10" type="ordered locus">Acid345_0368</name>
</gene>
<evidence type="ECO:0000256" key="1">
    <source>
        <dbReference type="ARBA" id="ARBA00004651"/>
    </source>
</evidence>
<feature type="transmembrane region" description="Helical" evidence="7">
    <location>
        <begin position="281"/>
        <end position="302"/>
    </location>
</feature>
<evidence type="ECO:0000259" key="8">
    <source>
        <dbReference type="Pfam" id="PF02687"/>
    </source>
</evidence>
<accession>Q1IUS7</accession>
<dbReference type="Proteomes" id="UP000002432">
    <property type="component" value="Chromosome"/>
</dbReference>
<dbReference type="Pfam" id="PF02687">
    <property type="entry name" value="FtsX"/>
    <property type="match status" value="2"/>
</dbReference>
<dbReference type="Pfam" id="PF12704">
    <property type="entry name" value="MacB_PCD"/>
    <property type="match status" value="2"/>
</dbReference>
<evidence type="ECO:0000313" key="11">
    <source>
        <dbReference type="Proteomes" id="UP000002432"/>
    </source>
</evidence>
<feature type="transmembrane region" description="Helical" evidence="7">
    <location>
        <begin position="428"/>
        <end position="448"/>
    </location>
</feature>
<evidence type="ECO:0000313" key="10">
    <source>
        <dbReference type="EMBL" id="ABF39373.1"/>
    </source>
</evidence>
<dbReference type="InterPro" id="IPR025857">
    <property type="entry name" value="MacB_PCD"/>
</dbReference>
<dbReference type="HOGENOM" id="CLU_009433_1_0_0"/>
<feature type="domain" description="ABC3 transporter permease C-terminal" evidence="8">
    <location>
        <begin position="287"/>
        <end position="403"/>
    </location>
</feature>
<feature type="transmembrane region" description="Helical" evidence="7">
    <location>
        <begin position="689"/>
        <end position="717"/>
    </location>
</feature>
<name>Q1IUS7_KORVE</name>
<proteinExistence type="inferred from homology"/>
<dbReference type="RefSeq" id="WP_011521175.1">
    <property type="nucleotide sequence ID" value="NC_008009.1"/>
</dbReference>
<keyword evidence="3 7" id="KW-0812">Transmembrane</keyword>
<feature type="transmembrane region" description="Helical" evidence="7">
    <location>
        <begin position="781"/>
        <end position="801"/>
    </location>
</feature>
<dbReference type="InterPro" id="IPR050250">
    <property type="entry name" value="Macrolide_Exporter_MacB"/>
</dbReference>
<evidence type="ECO:0000256" key="4">
    <source>
        <dbReference type="ARBA" id="ARBA00022989"/>
    </source>
</evidence>
<feature type="transmembrane region" description="Helical" evidence="7">
    <location>
        <begin position="20"/>
        <end position="43"/>
    </location>
</feature>
<dbReference type="EMBL" id="CP000360">
    <property type="protein sequence ID" value="ABF39373.1"/>
    <property type="molecule type" value="Genomic_DNA"/>
</dbReference>
<evidence type="ECO:0000256" key="2">
    <source>
        <dbReference type="ARBA" id="ARBA00022475"/>
    </source>
</evidence>
<dbReference type="GO" id="GO:0005886">
    <property type="term" value="C:plasma membrane"/>
    <property type="evidence" value="ECO:0007669"/>
    <property type="project" value="UniProtKB-SubCell"/>
</dbReference>
<keyword evidence="4 7" id="KW-1133">Transmembrane helix</keyword>
<dbReference type="InterPro" id="IPR003838">
    <property type="entry name" value="ABC3_permease_C"/>
</dbReference>